<evidence type="ECO:0000256" key="3">
    <source>
        <dbReference type="RuleBase" id="RU000524"/>
    </source>
</evidence>
<dbReference type="AlphaFoldDB" id="A0A198UMG8"/>
<comment type="subunit">
    <text evidence="2">Homotetramer.</text>
</comment>
<gene>
    <name evidence="5" type="ORF">AO384_0587</name>
</gene>
<dbReference type="HAMAP" id="MF_00984">
    <property type="entry name" value="SSB"/>
    <property type="match status" value="1"/>
</dbReference>
<dbReference type="Proteomes" id="UP000078228">
    <property type="component" value="Unassembled WGS sequence"/>
</dbReference>
<dbReference type="Gene3D" id="2.40.50.140">
    <property type="entry name" value="Nucleic acid-binding proteins"/>
    <property type="match status" value="1"/>
</dbReference>
<keyword evidence="1 2" id="KW-0238">DNA-binding</keyword>
<evidence type="ECO:0000256" key="2">
    <source>
        <dbReference type="HAMAP-Rule" id="MF_00984"/>
    </source>
</evidence>
<evidence type="ECO:0000313" key="6">
    <source>
        <dbReference type="Proteomes" id="UP000078228"/>
    </source>
</evidence>
<feature type="compositionally biased region" description="Polar residues" evidence="4">
    <location>
        <begin position="124"/>
        <end position="137"/>
    </location>
</feature>
<dbReference type="GO" id="GO:0009295">
    <property type="term" value="C:nucleoid"/>
    <property type="evidence" value="ECO:0007669"/>
    <property type="project" value="TreeGrafter"/>
</dbReference>
<dbReference type="RefSeq" id="WP_064610708.1">
    <property type="nucleotide sequence ID" value="NZ_LXHB01000049.1"/>
</dbReference>
<dbReference type="PANTHER" id="PTHR10302:SF27">
    <property type="entry name" value="SINGLE-STRANDED DNA-BINDING PROTEIN"/>
    <property type="match status" value="1"/>
</dbReference>
<dbReference type="Pfam" id="PF00436">
    <property type="entry name" value="SSB"/>
    <property type="match status" value="1"/>
</dbReference>
<dbReference type="PANTHER" id="PTHR10302">
    <property type="entry name" value="SINGLE-STRANDED DNA-BINDING PROTEIN"/>
    <property type="match status" value="1"/>
</dbReference>
<keyword evidence="6" id="KW-1185">Reference proteome</keyword>
<dbReference type="EMBL" id="LXHC01000006">
    <property type="protein sequence ID" value="OAU97551.1"/>
    <property type="molecule type" value="Genomic_DNA"/>
</dbReference>
<dbReference type="GO" id="GO:0003697">
    <property type="term" value="F:single-stranded DNA binding"/>
    <property type="evidence" value="ECO:0007669"/>
    <property type="project" value="UniProtKB-UniRule"/>
</dbReference>
<feature type="region of interest" description="Disordered" evidence="4">
    <location>
        <begin position="107"/>
        <end position="174"/>
    </location>
</feature>
<dbReference type="PROSITE" id="PS50935">
    <property type="entry name" value="SSB"/>
    <property type="match status" value="1"/>
</dbReference>
<dbReference type="PATRIC" id="fig|480.237.peg.1183"/>
<dbReference type="CDD" id="cd04496">
    <property type="entry name" value="SSB_OBF"/>
    <property type="match status" value="1"/>
</dbReference>
<proteinExistence type="inferred from homology"/>
<evidence type="ECO:0000256" key="1">
    <source>
        <dbReference type="ARBA" id="ARBA00023125"/>
    </source>
</evidence>
<dbReference type="GO" id="GO:0006260">
    <property type="term" value="P:DNA replication"/>
    <property type="evidence" value="ECO:0007669"/>
    <property type="project" value="InterPro"/>
</dbReference>
<comment type="caution">
    <text evidence="2">Lacks conserved residue(s) required for the propagation of feature annotation.</text>
</comment>
<name>A0A198UMG8_MORCA</name>
<dbReference type="InterPro" id="IPR011344">
    <property type="entry name" value="ssDNA-bd"/>
</dbReference>
<dbReference type="OrthoDB" id="5650776at2"/>
<comment type="caution">
    <text evidence="5">The sequence shown here is derived from an EMBL/GenBank/DDBJ whole genome shotgun (WGS) entry which is preliminary data.</text>
</comment>
<dbReference type="NCBIfam" id="TIGR00621">
    <property type="entry name" value="ssb"/>
    <property type="match status" value="1"/>
</dbReference>
<protein>
    <recommendedName>
        <fullName evidence="2 3">Single-stranded DNA-binding protein</fullName>
        <shortName evidence="2">SSB</shortName>
    </recommendedName>
</protein>
<dbReference type="SUPFAM" id="SSF50249">
    <property type="entry name" value="Nucleic acid-binding proteins"/>
    <property type="match status" value="1"/>
</dbReference>
<accession>A0A198UMG8</accession>
<feature type="compositionally biased region" description="Low complexity" evidence="4">
    <location>
        <begin position="112"/>
        <end position="123"/>
    </location>
</feature>
<reference evidence="5 6" key="1">
    <citation type="journal article" date="2016" name="Genome Biol. Evol.">
        <title>Comparative Genomic Analyses of the Moraxella catarrhalis Serosensitive and Seroresistant Lineages Demonstrate Their Independent Evolution.</title>
        <authorList>
            <person name="Earl J.P."/>
            <person name="de Vries S.P."/>
            <person name="Ahmed A."/>
            <person name="Powell E."/>
            <person name="Schultz M.P."/>
            <person name="Hermans P.W."/>
            <person name="Hill D.J."/>
            <person name="Zhou Z."/>
            <person name="Constantinidou C.I."/>
            <person name="Hu F.Z."/>
            <person name="Bootsma H.J."/>
            <person name="Ehrlich G.D."/>
        </authorList>
    </citation>
    <scope>NUCLEOTIDE SEQUENCE [LARGE SCALE GENOMIC DNA]</scope>
    <source>
        <strain evidence="5 6">Z7542</strain>
    </source>
</reference>
<dbReference type="InterPro" id="IPR000424">
    <property type="entry name" value="Primosome_PriB/ssb"/>
</dbReference>
<evidence type="ECO:0000256" key="4">
    <source>
        <dbReference type="SAM" id="MobiDB-lite"/>
    </source>
</evidence>
<organism evidence="5 6">
    <name type="scientific">Moraxella catarrhalis</name>
    <name type="common">Branhamella catarrhalis</name>
    <dbReference type="NCBI Taxonomy" id="480"/>
    <lineage>
        <taxon>Bacteria</taxon>
        <taxon>Pseudomonadati</taxon>
        <taxon>Pseudomonadota</taxon>
        <taxon>Gammaproteobacteria</taxon>
        <taxon>Moraxellales</taxon>
        <taxon>Moraxellaceae</taxon>
        <taxon>Moraxella</taxon>
    </lineage>
</organism>
<evidence type="ECO:0000313" key="5">
    <source>
        <dbReference type="EMBL" id="OAU97551.1"/>
    </source>
</evidence>
<dbReference type="InterPro" id="IPR012340">
    <property type="entry name" value="NA-bd_OB-fold"/>
</dbReference>
<sequence length="174" mass="19368">MSDLNQCQFIGRLGSDPEISQSKNGKSVARFSIAVSEKWTDDYGNRVERTEWVNISAFGGLADVIAKYLTKGSQVFISGKMQTREYTDKNCIERKAVSIIADNMQMLGSRPQNSGQTQNYQQQPAHNQAPQRTQQAAPGSHVQPYNPPVQYGNHSAPPVQAQYTQGVRDDDMPF</sequence>